<organism evidence="12 13">
    <name type="scientific">Ceratina calcarata</name>
    <dbReference type="NCBI Taxonomy" id="156304"/>
    <lineage>
        <taxon>Eukaryota</taxon>
        <taxon>Metazoa</taxon>
        <taxon>Ecdysozoa</taxon>
        <taxon>Arthropoda</taxon>
        <taxon>Hexapoda</taxon>
        <taxon>Insecta</taxon>
        <taxon>Pterygota</taxon>
        <taxon>Neoptera</taxon>
        <taxon>Endopterygota</taxon>
        <taxon>Hymenoptera</taxon>
        <taxon>Apocrita</taxon>
        <taxon>Aculeata</taxon>
        <taxon>Apoidea</taxon>
        <taxon>Anthophila</taxon>
        <taxon>Apidae</taxon>
        <taxon>Ceratina</taxon>
        <taxon>Zadontomerus</taxon>
    </lineage>
</organism>
<dbReference type="Pfam" id="PF00096">
    <property type="entry name" value="zf-C2H2"/>
    <property type="match status" value="3"/>
</dbReference>
<dbReference type="PROSITE" id="PS00028">
    <property type="entry name" value="ZINC_FINGER_C2H2_1"/>
    <property type="match status" value="10"/>
</dbReference>
<evidence type="ECO:0000256" key="3">
    <source>
        <dbReference type="ARBA" id="ARBA00022737"/>
    </source>
</evidence>
<gene>
    <name evidence="13 14" type="primary">LOC108631940</name>
</gene>
<dbReference type="SMART" id="SM00355">
    <property type="entry name" value="ZnF_C2H2"/>
    <property type="match status" value="11"/>
</dbReference>
<feature type="region of interest" description="Disordered" evidence="9">
    <location>
        <begin position="860"/>
        <end position="889"/>
    </location>
</feature>
<evidence type="ECO:0000313" key="13">
    <source>
        <dbReference type="RefSeq" id="XP_017891671.1"/>
    </source>
</evidence>
<evidence type="ECO:0000256" key="4">
    <source>
        <dbReference type="ARBA" id="ARBA00022833"/>
    </source>
</evidence>
<feature type="region of interest" description="Disordered" evidence="9">
    <location>
        <begin position="912"/>
        <end position="945"/>
    </location>
</feature>
<dbReference type="GO" id="GO:0000978">
    <property type="term" value="F:RNA polymerase II cis-regulatory region sequence-specific DNA binding"/>
    <property type="evidence" value="ECO:0007669"/>
    <property type="project" value="TreeGrafter"/>
</dbReference>
<dbReference type="InterPro" id="IPR013087">
    <property type="entry name" value="Znf_C2H2_type"/>
</dbReference>
<evidence type="ECO:0000256" key="1">
    <source>
        <dbReference type="ARBA" id="ARBA00004123"/>
    </source>
</evidence>
<dbReference type="SUPFAM" id="SSF57667">
    <property type="entry name" value="beta-beta-alpha zinc fingers"/>
    <property type="match status" value="5"/>
</dbReference>
<dbReference type="InterPro" id="IPR046341">
    <property type="entry name" value="SET_dom_sf"/>
</dbReference>
<feature type="domain" description="C2H2-type" evidence="10">
    <location>
        <begin position="593"/>
        <end position="620"/>
    </location>
</feature>
<name>A0AAJ7JFP9_9HYME</name>
<sequence length="1000" mass="114386">MDPRGPPEGAPASSFETAHIDKITDASVNWPADQSLPSSMCEQSKKMNNNKLLFLTVEYVEDQSREYSRLFPTYEQVSFSPRASSPLSDFEHRVSPLDPNMSSAARYSPTPVQLPPSPFHNSVVVLQSPSSPLISSSESNERASVNYVSQLTHPIDAQSVQQTDNAAEFVANENEEEQLVSSVGTELILMQESNSGLESATAPLMLTGMPSTDFTLSRDFLVMQDDQINVINSFKAQNLDVDDSTQLSSAAENSNKENDTVSNGKEINETLTPAEEKKDCEKQNVRRSKRRINDKKNLCCDECTDDACTGDNCTSHNICTIADQPVPSRAIATLPGSYLSINKLATSEIVSGGSDYGVFAKRYIQKRTRFGPIEGILCPYDGTSFKNELPLLFETENKEFFKVDVSNENASNWMRFVRPALTYKDQNLVICQQRDGIVFLTTRSILPKEELRAGPSTDYAIRRNLVPLMSAEEAKDNKEHKNQLSTWSRLDDDHSRRVKVFRGRNLKEKENSRQNNTKEWKCSVCSLIFRKPLLLNVHSLVHGTEKMKTKIRFTVCPQCGLQFPKQKELINHVSQHGRLALKKAKRVATLSTYKCSMCYKRFATKVRLQQHYLVHGAEDQKPLPCNICFKRFMNNSALSCHLKTHRENKQVFECPMCRELFSQSMTLKDHIETHKKEDGTFSCPYCQRIFNKYSVIRKHIRAHHCERKHKCQICAKRFATVDKLQMHLLKHSDHREFHCANCGKQFKRKDKLKEHMTKLHNSQTATEEQMSQVTQTKKFVPKVNPNDYNRFVYKCHQCLVGFKRRGMLVNHLAKRHPDVAPESVPELNLPILRQTRDYYCQYCEKVYKSSSKRKAHIMKNHPGAALPPSNRQKESDYSDLPNPTFSQTVGSITTTPQGCQWCHKQYASKAKLLQHQRKKHPNLMEPADQIPRSRNRQPQNQNQPPMLIDDHFVLSDYIQACDVNTEFFKPRIIKISNDVDLISNGLEMVGQQFVRMRDIR</sequence>
<evidence type="ECO:0000256" key="6">
    <source>
        <dbReference type="ARBA" id="ARBA00023163"/>
    </source>
</evidence>
<dbReference type="InterPro" id="IPR036236">
    <property type="entry name" value="Znf_C2H2_sf"/>
</dbReference>
<feature type="domain" description="C2H2-type" evidence="10">
    <location>
        <begin position="623"/>
        <end position="650"/>
    </location>
</feature>
<keyword evidence="12" id="KW-1185">Reference proteome</keyword>
<keyword evidence="8" id="KW-0863">Zinc-finger</keyword>
<evidence type="ECO:0000313" key="12">
    <source>
        <dbReference type="Proteomes" id="UP000694925"/>
    </source>
</evidence>
<keyword evidence="3" id="KW-0677">Repeat</keyword>
<keyword evidence="2" id="KW-0479">Metal-binding</keyword>
<comment type="subcellular location">
    <subcellularLocation>
        <location evidence="1">Nucleus</location>
    </subcellularLocation>
</comment>
<evidence type="ECO:0000256" key="8">
    <source>
        <dbReference type="PROSITE-ProRule" id="PRU00042"/>
    </source>
</evidence>
<feature type="compositionally biased region" description="Polar residues" evidence="9">
    <location>
        <begin position="260"/>
        <end position="270"/>
    </location>
</feature>
<evidence type="ECO:0000259" key="11">
    <source>
        <dbReference type="PROSITE" id="PS50280"/>
    </source>
</evidence>
<dbReference type="Gene3D" id="3.30.160.60">
    <property type="entry name" value="Classic Zinc Finger"/>
    <property type="match status" value="5"/>
</dbReference>
<dbReference type="SUPFAM" id="SSF82199">
    <property type="entry name" value="SET domain"/>
    <property type="match status" value="1"/>
</dbReference>
<evidence type="ECO:0000256" key="9">
    <source>
        <dbReference type="SAM" id="MobiDB-lite"/>
    </source>
</evidence>
<keyword evidence="7" id="KW-0539">Nucleus</keyword>
<dbReference type="RefSeq" id="XP_026675062.1">
    <property type="nucleotide sequence ID" value="XM_026819261.1"/>
</dbReference>
<protein>
    <submittedName>
        <fullName evidence="13 14">PR domain zinc finger protein 10-like</fullName>
    </submittedName>
</protein>
<feature type="domain" description="C2H2-type" evidence="10">
    <location>
        <begin position="737"/>
        <end position="765"/>
    </location>
</feature>
<reference evidence="13 14" key="1">
    <citation type="submission" date="2025-04" db="UniProtKB">
        <authorList>
            <consortium name="RefSeq"/>
        </authorList>
    </citation>
    <scope>IDENTIFICATION</scope>
    <source>
        <tissue evidence="13 14">Whole body</tissue>
    </source>
</reference>
<dbReference type="GO" id="GO:0008757">
    <property type="term" value="F:S-adenosylmethionine-dependent methyltransferase activity"/>
    <property type="evidence" value="ECO:0007669"/>
    <property type="project" value="UniProtKB-ARBA"/>
</dbReference>
<feature type="compositionally biased region" description="Basic residues" evidence="9">
    <location>
        <begin position="912"/>
        <end position="921"/>
    </location>
</feature>
<evidence type="ECO:0000259" key="10">
    <source>
        <dbReference type="PROSITE" id="PS50157"/>
    </source>
</evidence>
<dbReference type="GO" id="GO:0008270">
    <property type="term" value="F:zinc ion binding"/>
    <property type="evidence" value="ECO:0007669"/>
    <property type="project" value="UniProtKB-KW"/>
</dbReference>
<dbReference type="PANTHER" id="PTHR24399:SF23">
    <property type="entry name" value="C2H2-TYPE DOMAIN-CONTAINING PROTEIN"/>
    <property type="match status" value="1"/>
</dbReference>
<dbReference type="RefSeq" id="XP_017891671.1">
    <property type="nucleotide sequence ID" value="XM_018036182.2"/>
</dbReference>
<evidence type="ECO:0000256" key="7">
    <source>
        <dbReference type="ARBA" id="ARBA00023242"/>
    </source>
</evidence>
<feature type="domain" description="C2H2-type" evidence="10">
    <location>
        <begin position="520"/>
        <end position="547"/>
    </location>
</feature>
<dbReference type="Pfam" id="PF21549">
    <property type="entry name" value="PRDM2_PR"/>
    <property type="match status" value="1"/>
</dbReference>
<dbReference type="GO" id="GO:0008276">
    <property type="term" value="F:protein methyltransferase activity"/>
    <property type="evidence" value="ECO:0007669"/>
    <property type="project" value="UniProtKB-ARBA"/>
</dbReference>
<evidence type="ECO:0000313" key="14">
    <source>
        <dbReference type="RefSeq" id="XP_026675062.1"/>
    </source>
</evidence>
<keyword evidence="5" id="KW-0805">Transcription regulation</keyword>
<feature type="domain" description="SET" evidence="11">
    <location>
        <begin position="342"/>
        <end position="456"/>
    </location>
</feature>
<feature type="domain" description="C2H2-type" evidence="10">
    <location>
        <begin position="897"/>
        <end position="925"/>
    </location>
</feature>
<keyword evidence="4" id="KW-0862">Zinc</keyword>
<feature type="domain" description="C2H2-type" evidence="10">
    <location>
        <begin position="652"/>
        <end position="679"/>
    </location>
</feature>
<dbReference type="AlphaFoldDB" id="A0AAJ7JFP9"/>
<dbReference type="GeneID" id="108631940"/>
<dbReference type="PROSITE" id="PS50157">
    <property type="entry name" value="ZINC_FINGER_C2H2_2"/>
    <property type="match status" value="10"/>
</dbReference>
<feature type="compositionally biased region" description="Low complexity" evidence="9">
    <location>
        <begin position="936"/>
        <end position="945"/>
    </location>
</feature>
<dbReference type="GO" id="GO:0001227">
    <property type="term" value="F:DNA-binding transcription repressor activity, RNA polymerase II-specific"/>
    <property type="evidence" value="ECO:0007669"/>
    <property type="project" value="TreeGrafter"/>
</dbReference>
<proteinExistence type="predicted"/>
<dbReference type="KEGG" id="ccal:108631940"/>
<accession>A0AAJ7JFP9</accession>
<dbReference type="GO" id="GO:0008170">
    <property type="term" value="F:N-methyltransferase activity"/>
    <property type="evidence" value="ECO:0007669"/>
    <property type="project" value="UniProtKB-ARBA"/>
</dbReference>
<dbReference type="InterPro" id="IPR001214">
    <property type="entry name" value="SET_dom"/>
</dbReference>
<feature type="domain" description="C2H2-type" evidence="10">
    <location>
        <begin position="793"/>
        <end position="821"/>
    </location>
</feature>
<evidence type="ECO:0000256" key="2">
    <source>
        <dbReference type="ARBA" id="ARBA00022723"/>
    </source>
</evidence>
<dbReference type="GO" id="GO:0005654">
    <property type="term" value="C:nucleoplasm"/>
    <property type="evidence" value="ECO:0007669"/>
    <property type="project" value="TreeGrafter"/>
</dbReference>
<evidence type="ECO:0000256" key="5">
    <source>
        <dbReference type="ARBA" id="ARBA00023015"/>
    </source>
</evidence>
<dbReference type="Gene3D" id="2.170.270.10">
    <property type="entry name" value="SET domain"/>
    <property type="match status" value="1"/>
</dbReference>
<feature type="domain" description="C2H2-type" evidence="10">
    <location>
        <begin position="838"/>
        <end position="866"/>
    </location>
</feature>
<feature type="domain" description="C2H2-type" evidence="10">
    <location>
        <begin position="709"/>
        <end position="736"/>
    </location>
</feature>
<keyword evidence="6" id="KW-0804">Transcription</keyword>
<dbReference type="PROSITE" id="PS50280">
    <property type="entry name" value="SET"/>
    <property type="match status" value="1"/>
</dbReference>
<feature type="domain" description="C2H2-type" evidence="10">
    <location>
        <begin position="681"/>
        <end position="708"/>
    </location>
</feature>
<feature type="region of interest" description="Disordered" evidence="9">
    <location>
        <begin position="247"/>
        <end position="270"/>
    </location>
</feature>
<dbReference type="Proteomes" id="UP000694925">
    <property type="component" value="Unplaced"/>
</dbReference>
<dbReference type="PANTHER" id="PTHR24399">
    <property type="entry name" value="ZINC FINGER AND BTB DOMAIN-CONTAINING"/>
    <property type="match status" value="1"/>
</dbReference>